<protein>
    <submittedName>
        <fullName evidence="1">Uncharacterized protein</fullName>
    </submittedName>
</protein>
<keyword evidence="2" id="KW-1185">Reference proteome</keyword>
<comment type="caution">
    <text evidence="1">The sequence shown here is derived from an EMBL/GenBank/DDBJ whole genome shotgun (WGS) entry which is preliminary data.</text>
</comment>
<accession>A0ABQ9HEF2</accession>
<proteinExistence type="predicted"/>
<evidence type="ECO:0000313" key="2">
    <source>
        <dbReference type="Proteomes" id="UP001159363"/>
    </source>
</evidence>
<dbReference type="EMBL" id="JARBHB010000005">
    <property type="protein sequence ID" value="KAJ8882625.1"/>
    <property type="molecule type" value="Genomic_DNA"/>
</dbReference>
<evidence type="ECO:0000313" key="1">
    <source>
        <dbReference type="EMBL" id="KAJ8882625.1"/>
    </source>
</evidence>
<sequence>MSLVGGFSRGSPVSHAPPFQRHSILNSVTLIGSQNLAEGGGRVRLFVWAPVVVRLLASHLREPGSIPGGLGPGFSHVGIVPDDAAGRRAFSGISRFPHPCIPRQLLTHLASPASALKTSLFRAAQISSAIHSPLDKVYR</sequence>
<gene>
    <name evidence="1" type="ORF">PR048_014437</name>
</gene>
<name>A0ABQ9HEF2_9NEOP</name>
<reference evidence="1 2" key="1">
    <citation type="submission" date="2023-02" db="EMBL/GenBank/DDBJ databases">
        <title>LHISI_Scaffold_Assembly.</title>
        <authorList>
            <person name="Stuart O.P."/>
            <person name="Cleave R."/>
            <person name="Magrath M.J.L."/>
            <person name="Mikheyev A.S."/>
        </authorList>
    </citation>
    <scope>NUCLEOTIDE SEQUENCE [LARGE SCALE GENOMIC DNA]</scope>
    <source>
        <strain evidence="1">Daus_M_001</strain>
        <tissue evidence="1">Leg muscle</tissue>
    </source>
</reference>
<dbReference type="Proteomes" id="UP001159363">
    <property type="component" value="Chromosome 4"/>
</dbReference>
<organism evidence="1 2">
    <name type="scientific">Dryococelus australis</name>
    <dbReference type="NCBI Taxonomy" id="614101"/>
    <lineage>
        <taxon>Eukaryota</taxon>
        <taxon>Metazoa</taxon>
        <taxon>Ecdysozoa</taxon>
        <taxon>Arthropoda</taxon>
        <taxon>Hexapoda</taxon>
        <taxon>Insecta</taxon>
        <taxon>Pterygota</taxon>
        <taxon>Neoptera</taxon>
        <taxon>Polyneoptera</taxon>
        <taxon>Phasmatodea</taxon>
        <taxon>Verophasmatodea</taxon>
        <taxon>Anareolatae</taxon>
        <taxon>Phasmatidae</taxon>
        <taxon>Eurycanthinae</taxon>
        <taxon>Dryococelus</taxon>
    </lineage>
</organism>